<organism evidence="2 3">
    <name type="scientific">Arcobacter acticola</name>
    <dbReference type="NCBI Taxonomy" id="1849015"/>
    <lineage>
        <taxon>Bacteria</taxon>
        <taxon>Pseudomonadati</taxon>
        <taxon>Campylobacterota</taxon>
        <taxon>Epsilonproteobacteria</taxon>
        <taxon>Campylobacterales</taxon>
        <taxon>Arcobacteraceae</taxon>
        <taxon>Arcobacter</taxon>
    </lineage>
</organism>
<protein>
    <submittedName>
        <fullName evidence="2">DUF748 domain-containing membrane protein</fullName>
    </submittedName>
</protein>
<feature type="transmembrane region" description="Helical" evidence="1">
    <location>
        <begin position="7"/>
        <end position="26"/>
    </location>
</feature>
<keyword evidence="1" id="KW-0472">Membrane</keyword>
<accession>A0A6M8F0Q7</accession>
<dbReference type="GO" id="GO:0090313">
    <property type="term" value="P:regulation of protein targeting to membrane"/>
    <property type="evidence" value="ECO:0007669"/>
    <property type="project" value="TreeGrafter"/>
</dbReference>
<dbReference type="InterPro" id="IPR052894">
    <property type="entry name" value="AsmA-related"/>
</dbReference>
<dbReference type="InterPro" id="IPR036737">
    <property type="entry name" value="OmpA-like_sf"/>
</dbReference>
<dbReference type="PANTHER" id="PTHR30441:SF8">
    <property type="entry name" value="DUF748 DOMAIN-CONTAINING PROTEIN"/>
    <property type="match status" value="1"/>
</dbReference>
<dbReference type="RefSeq" id="WP_172126450.1">
    <property type="nucleotide sequence ID" value="NZ_CP042652.1"/>
</dbReference>
<evidence type="ECO:0000313" key="3">
    <source>
        <dbReference type="Proteomes" id="UP000503483"/>
    </source>
</evidence>
<dbReference type="PANTHER" id="PTHR30441">
    <property type="entry name" value="DUF748 DOMAIN-CONTAINING PROTEIN"/>
    <property type="match status" value="1"/>
</dbReference>
<name>A0A6M8F0Q7_9BACT</name>
<reference evidence="2 3" key="1">
    <citation type="submission" date="2019-08" db="EMBL/GenBank/DDBJ databases">
        <title>Complete genome sequence of Arcobacter acticola.</title>
        <authorList>
            <person name="Miller W."/>
        </authorList>
    </citation>
    <scope>NUCLEOTIDE SEQUENCE [LARGE SCALE GENOMIC DNA]</scope>
    <source>
        <strain evidence="2 3">KCTC 52212</strain>
    </source>
</reference>
<evidence type="ECO:0000313" key="2">
    <source>
        <dbReference type="EMBL" id="QKE28894.1"/>
    </source>
</evidence>
<dbReference type="InterPro" id="IPR008023">
    <property type="entry name" value="DUF748"/>
</dbReference>
<keyword evidence="1" id="KW-1133">Transmembrane helix</keyword>
<keyword evidence="1" id="KW-0812">Transmembrane</keyword>
<dbReference type="GO" id="GO:0005886">
    <property type="term" value="C:plasma membrane"/>
    <property type="evidence" value="ECO:0007669"/>
    <property type="project" value="TreeGrafter"/>
</dbReference>
<gene>
    <name evidence="2" type="ORF">AACT_1743</name>
</gene>
<sequence>MGKLEKSFYWLCFVLAIYITIGFKIIPTVLEDQLVKNLDENLTQKTTLEKIEFNPFTFNLKIHNFKLSDSNNEPTISFKEFAVDFGVLKSIENLNVSFENVSLLDAIINVIEEKDGQINLTKLVKPQEEQEEVKEEDPNSKLLDFLISKITLENANINYINQEENPYSLSLKNINYTLYDLGTFNDILSSNDLKLKLNDNTNITIGGAFKLEPFRGYGKILIEDLRLKELLTYKKDILNFDLDENANLNLQLNYDFHSNKDFALNINSDRFEFNNINLKQNETDILNLAKLDIKTFVFNLDRQNIRIEDVNFDALKANMITNKDGLNFANLIKEEKKDSETKVSDEQVAKVEEKKSTEDKTVSKELEVEIKGAEVEASKAWNISLANVKINNSDFIFDDKVNNSIAQTKAFNISLDSLKIKDSDIDLSSLKLANPNLSYNDNKNKLSINSKNANINLDKLTLKQNILDINKIEITKDNFSLDDKKANFSLATKKTDIALNSLKIDNGKTSLNSITLKTPGLDFNDNNSKMSVKTPNVDINVNNLIVDNSKTSIASIALKMPSIVYDDTKSNMSVKTSTVDLGINTLTIQDAKTSIKSISLKTPSLDFDDKQSKMSVSTAKIDLDVNALAIEGAKTSINSINLKTPNIDFDDEKAKMNVKTSNINLDLDSFSINDSKILLKEITLLKPSVKFVDNTNNLKIDANNMELYVSNISKINDKLVIDSVKLIEPDLDFLDTSSNTKIEAKKIDLQIKKLSNSNAGFKIEKTDLNNPNIAITLPKTAATKPSTKEVTNQKVVSKSKDDSAQTKINIGPVNINNAVFSFEDKNLPVPFKTVVTKLNGKISEFKNTESSTSTLNVNGTVDKYGVAKITGIVHPNNIKVLTDINMIFNNIAMSNFTPYTGKFVGREIKSGKLDMDLKYNIEKSNLDAKNNITISKLELGNSVQSPDAVSLPLDVAVTLLKNSQGIIDIKLPVSGNVDDPTFSIGSIVWNAFINLMTKAVTAPFSLLGAIFNFSPDEIDSVDFNLAHDEITPIQKETLDKIAQILTAKPELAIKISASYDNQKEEYALKEKKYLEDNPKDINLKKEELEKEVLKEKAELKELEQIAKNRILNIKNYLIKEKKIDTKQIIITDKMETSSASVKIDIETIK</sequence>
<dbReference type="Proteomes" id="UP000503483">
    <property type="component" value="Chromosome"/>
</dbReference>
<keyword evidence="3" id="KW-1185">Reference proteome</keyword>
<dbReference type="Pfam" id="PF05359">
    <property type="entry name" value="DUF748"/>
    <property type="match status" value="2"/>
</dbReference>
<evidence type="ECO:0000256" key="1">
    <source>
        <dbReference type="SAM" id="Phobius"/>
    </source>
</evidence>
<dbReference type="Gene3D" id="3.30.1330.60">
    <property type="entry name" value="OmpA-like domain"/>
    <property type="match status" value="1"/>
</dbReference>
<dbReference type="EMBL" id="CP042652">
    <property type="protein sequence ID" value="QKE28894.1"/>
    <property type="molecule type" value="Genomic_DNA"/>
</dbReference>
<dbReference type="AlphaFoldDB" id="A0A6M8F0Q7"/>
<proteinExistence type="predicted"/>
<dbReference type="KEGG" id="paco:AACT_1743"/>